<feature type="transmembrane region" description="Helical" evidence="8">
    <location>
        <begin position="331"/>
        <end position="348"/>
    </location>
</feature>
<feature type="transmembrane region" description="Helical" evidence="8">
    <location>
        <begin position="205"/>
        <end position="225"/>
    </location>
</feature>
<keyword evidence="4 8" id="KW-0812">Transmembrane</keyword>
<comment type="caution">
    <text evidence="9">The sequence shown here is derived from an EMBL/GenBank/DDBJ whole genome shotgun (WGS) entry which is preliminary data.</text>
</comment>
<feature type="transmembrane region" description="Helical" evidence="8">
    <location>
        <begin position="253"/>
        <end position="275"/>
    </location>
</feature>
<organism evidence="9 10">
    <name type="scientific">Tigheibacillus halophilus</name>
    <dbReference type="NCBI Taxonomy" id="361280"/>
    <lineage>
        <taxon>Bacteria</taxon>
        <taxon>Bacillati</taxon>
        <taxon>Bacillota</taxon>
        <taxon>Bacilli</taxon>
        <taxon>Bacillales</taxon>
        <taxon>Bacillaceae</taxon>
        <taxon>Tigheibacillus</taxon>
    </lineage>
</organism>
<proteinExistence type="inferred from homology"/>
<evidence type="ECO:0000256" key="7">
    <source>
        <dbReference type="SAM" id="MobiDB-lite"/>
    </source>
</evidence>
<dbReference type="RefSeq" id="WP_390354400.1">
    <property type="nucleotide sequence ID" value="NZ_JBHUIZ010000005.1"/>
</dbReference>
<feature type="region of interest" description="Disordered" evidence="7">
    <location>
        <begin position="1"/>
        <end position="22"/>
    </location>
</feature>
<evidence type="ECO:0000256" key="6">
    <source>
        <dbReference type="ARBA" id="ARBA00023136"/>
    </source>
</evidence>
<protein>
    <submittedName>
        <fullName evidence="9">Solute carrier family 23 protein</fullName>
    </submittedName>
</protein>
<evidence type="ECO:0000256" key="1">
    <source>
        <dbReference type="ARBA" id="ARBA00004141"/>
    </source>
</evidence>
<keyword evidence="6 8" id="KW-0472">Membrane</keyword>
<evidence type="ECO:0000313" key="10">
    <source>
        <dbReference type="Proteomes" id="UP001281447"/>
    </source>
</evidence>
<keyword evidence="10" id="KW-1185">Reference proteome</keyword>
<comment type="similarity">
    <text evidence="2">Belongs to the nucleobase:cation symporter-2 (NCS2) (TC 2.A.40) family.</text>
</comment>
<comment type="subcellular location">
    <subcellularLocation>
        <location evidence="1">Membrane</location>
        <topology evidence="1">Multi-pass membrane protein</topology>
    </subcellularLocation>
</comment>
<sequence length="462" mass="48691">MENTARKLETASERGNAADEKKKDAFRPQTVFLGLQHVLAMDLFIPPMILAGMLSFSVADSALFIQMTFIACGLATLIQAGLAMKLPVMQGPSFVPISALAVIGSTSGVSVMIGSLIPGALLISLLGYPFKLFSKTVKKFIPPVVAGTVIVVVGISLMPSAINAIYTAEGKTGPNMLVAFLTAAVLIFCMYVGEKSQTKLQYVKVVSVILALSVGSIAASFYGLVDFSSAGKAAWFQMPSIFAFGKPAFDWNAILIMLAIYFIIMIETTGTWFTVSKVTGEHLDNKRLDRGALGEGLGCFAGSFLGGTPVTGYSSNAGIIAITGVKSRKPIIIGGGILVILGMMPKLMNIIASIPAAVVNSVFAIICIVIMMNGFKVIKEVPFTERNMLVIGVSIMAAMFAVLMPADILSGLPQLVTYFVSSGTAVGAIAALVLNVILPQKPEDCGLVKEPSVTLKLERGNV</sequence>
<keyword evidence="5 8" id="KW-1133">Transmembrane helix</keyword>
<dbReference type="InterPro" id="IPR006043">
    <property type="entry name" value="NCS2"/>
</dbReference>
<evidence type="ECO:0000313" key="9">
    <source>
        <dbReference type="EMBL" id="MDY0394626.1"/>
    </source>
</evidence>
<dbReference type="PANTHER" id="PTHR42810">
    <property type="entry name" value="PURINE PERMEASE C1399.01C-RELATED"/>
    <property type="match status" value="1"/>
</dbReference>
<dbReference type="NCBIfam" id="NF037981">
    <property type="entry name" value="NCS2_1"/>
    <property type="match status" value="1"/>
</dbReference>
<feature type="transmembrane region" description="Helical" evidence="8">
    <location>
        <begin position="174"/>
        <end position="193"/>
    </location>
</feature>
<evidence type="ECO:0000256" key="3">
    <source>
        <dbReference type="ARBA" id="ARBA00022448"/>
    </source>
</evidence>
<accession>A0ABU5C5L7</accession>
<feature type="transmembrane region" description="Helical" evidence="8">
    <location>
        <begin position="140"/>
        <end position="162"/>
    </location>
</feature>
<feature type="transmembrane region" description="Helical" evidence="8">
    <location>
        <begin position="387"/>
        <end position="406"/>
    </location>
</feature>
<keyword evidence="3" id="KW-0813">Transport</keyword>
<dbReference type="Pfam" id="PF00860">
    <property type="entry name" value="Xan_ur_permease"/>
    <property type="match status" value="1"/>
</dbReference>
<feature type="transmembrane region" description="Helical" evidence="8">
    <location>
        <begin position="63"/>
        <end position="83"/>
    </location>
</feature>
<name>A0ABU5C5L7_9BACI</name>
<feature type="transmembrane region" description="Helical" evidence="8">
    <location>
        <begin position="418"/>
        <end position="438"/>
    </location>
</feature>
<evidence type="ECO:0000256" key="8">
    <source>
        <dbReference type="SAM" id="Phobius"/>
    </source>
</evidence>
<evidence type="ECO:0000256" key="5">
    <source>
        <dbReference type="ARBA" id="ARBA00022989"/>
    </source>
</evidence>
<feature type="transmembrane region" description="Helical" evidence="8">
    <location>
        <begin position="31"/>
        <end position="51"/>
    </location>
</feature>
<reference evidence="9 10" key="1">
    <citation type="submission" date="2023-10" db="EMBL/GenBank/DDBJ databases">
        <title>Virgibacillus halophilus 5B73C genome.</title>
        <authorList>
            <person name="Miliotis G."/>
            <person name="Sengupta P."/>
            <person name="Hameed A."/>
            <person name="Chuvochina M."/>
            <person name="Mcdonagh F."/>
            <person name="Simpson A.C."/>
            <person name="Singh N.K."/>
            <person name="Rekha P.D."/>
            <person name="Raman K."/>
            <person name="Hugenholtz P."/>
            <person name="Venkateswaran K."/>
        </authorList>
    </citation>
    <scope>NUCLEOTIDE SEQUENCE [LARGE SCALE GENOMIC DNA]</scope>
    <source>
        <strain evidence="9 10">5B73C</strain>
    </source>
</reference>
<feature type="transmembrane region" description="Helical" evidence="8">
    <location>
        <begin position="354"/>
        <end position="375"/>
    </location>
</feature>
<dbReference type="Proteomes" id="UP001281447">
    <property type="component" value="Unassembled WGS sequence"/>
</dbReference>
<evidence type="ECO:0000256" key="4">
    <source>
        <dbReference type="ARBA" id="ARBA00022692"/>
    </source>
</evidence>
<gene>
    <name evidence="9" type="ORF">RWE15_09405</name>
</gene>
<dbReference type="PANTHER" id="PTHR42810:SF2">
    <property type="entry name" value="PURINE PERMEASE C1399.01C-RELATED"/>
    <property type="match status" value="1"/>
</dbReference>
<feature type="transmembrane region" description="Helical" evidence="8">
    <location>
        <begin position="95"/>
        <end position="128"/>
    </location>
</feature>
<dbReference type="EMBL" id="JAWDIP010000003">
    <property type="protein sequence ID" value="MDY0394626.1"/>
    <property type="molecule type" value="Genomic_DNA"/>
</dbReference>
<evidence type="ECO:0000256" key="2">
    <source>
        <dbReference type="ARBA" id="ARBA00008821"/>
    </source>
</evidence>